<evidence type="ECO:0000256" key="5">
    <source>
        <dbReference type="ARBA" id="ARBA00022603"/>
    </source>
</evidence>
<dbReference type="PANTHER" id="PTHR13539:SF3">
    <property type="entry name" value="CALMODULIN-LYSINE N-METHYLTRANSFERASE"/>
    <property type="match status" value="1"/>
</dbReference>
<dbReference type="AlphaFoldDB" id="A0A515EM23"/>
<gene>
    <name evidence="7" type="ORF">EXZ61_05745</name>
</gene>
<dbReference type="SUPFAM" id="SSF53335">
    <property type="entry name" value="S-adenosyl-L-methionine-dependent methyltransferases"/>
    <property type="match status" value="1"/>
</dbReference>
<sequence>MSGYHCKHETHRLGDSNFHIRSLLDKMQYDDADGAAEAAGISSAAWPLFGLVWPSARMLANAMQTQDLVNKRVLEIGCGLGLASMVIHKRLGDVTASDCHPLSDAFLQENARLNGLPPMKYQTGHWERENLGLGLFNLIIASDVLYERQQPDTLSGFIDLHSSPQVDVIVLDPDRGNRNGFCRKMQERGYVLDMQRAGLHQNTGEAYKGHFLNFRRGYI</sequence>
<name>A0A515EM23_9BURK</name>
<reference evidence="8" key="2">
    <citation type="journal article" date="2020" name="Int. J. Syst. Evol. Microbiol.">
        <title>Genomic insights into a novel species Rhodoferax aquaticus sp. nov., isolated from freshwater.</title>
        <authorList>
            <person name="Li T."/>
            <person name="Zhuo Y."/>
            <person name="Jin C.Z."/>
            <person name="Wu X."/>
            <person name="Ko S.R."/>
            <person name="Jin F.J."/>
            <person name="Ahn C.Y."/>
            <person name="Oh H.M."/>
            <person name="Lee H.G."/>
            <person name="Jin L."/>
        </authorList>
    </citation>
    <scope>NUCLEOTIDE SEQUENCE [LARGE SCALE GENOMIC DNA]</scope>
    <source>
        <strain evidence="8">Gr-4</strain>
    </source>
</reference>
<dbReference type="EC" id="2.1.1.60" evidence="2"/>
<evidence type="ECO:0000256" key="3">
    <source>
        <dbReference type="ARBA" id="ARBA00020594"/>
    </source>
</evidence>
<dbReference type="Proteomes" id="UP000317365">
    <property type="component" value="Chromosome"/>
</dbReference>
<dbReference type="GO" id="GO:0005737">
    <property type="term" value="C:cytoplasm"/>
    <property type="evidence" value="ECO:0007669"/>
    <property type="project" value="UniProtKB-SubCell"/>
</dbReference>
<accession>A0A515EM23</accession>
<dbReference type="Pfam" id="PF10294">
    <property type="entry name" value="Methyltransf_16"/>
    <property type="match status" value="1"/>
</dbReference>
<keyword evidence="5 7" id="KW-0489">Methyltransferase</keyword>
<evidence type="ECO:0000256" key="6">
    <source>
        <dbReference type="ARBA" id="ARBA00022679"/>
    </source>
</evidence>
<dbReference type="RefSeq" id="WP_142809878.1">
    <property type="nucleotide sequence ID" value="NZ_CP036282.1"/>
</dbReference>
<reference evidence="8" key="1">
    <citation type="submission" date="2019-02" db="EMBL/GenBank/DDBJ databases">
        <title>Complete genome sequence of Rhodoferax sp. Gr-4.</title>
        <authorList>
            <person name="Jin L."/>
        </authorList>
    </citation>
    <scope>NUCLEOTIDE SEQUENCE [LARGE SCALE GENOMIC DNA]</scope>
    <source>
        <strain evidence="8">Gr-4</strain>
    </source>
</reference>
<proteinExistence type="predicted"/>
<dbReference type="KEGG" id="rhg:EXZ61_05745"/>
<keyword evidence="6" id="KW-0808">Transferase</keyword>
<dbReference type="PANTHER" id="PTHR13539">
    <property type="entry name" value="CALMODULIN-LYSINE N-METHYLTRANSFERASE"/>
    <property type="match status" value="1"/>
</dbReference>
<dbReference type="InterPro" id="IPR019410">
    <property type="entry name" value="Methyltransf_16"/>
</dbReference>
<keyword evidence="8" id="KW-1185">Reference proteome</keyword>
<keyword evidence="4" id="KW-0963">Cytoplasm</keyword>
<protein>
    <recommendedName>
        <fullName evidence="3">Calmodulin-lysine N-methyltransferase</fullName>
        <ecNumber evidence="2">2.1.1.60</ecNumber>
    </recommendedName>
</protein>
<organism evidence="7 8">
    <name type="scientific">Rhodoferax aquaticus</name>
    <dbReference type="NCBI Taxonomy" id="2527691"/>
    <lineage>
        <taxon>Bacteria</taxon>
        <taxon>Pseudomonadati</taxon>
        <taxon>Pseudomonadota</taxon>
        <taxon>Betaproteobacteria</taxon>
        <taxon>Burkholderiales</taxon>
        <taxon>Comamonadaceae</taxon>
        <taxon>Rhodoferax</taxon>
    </lineage>
</organism>
<evidence type="ECO:0000313" key="7">
    <source>
        <dbReference type="EMBL" id="QDL53715.1"/>
    </source>
</evidence>
<evidence type="ECO:0000256" key="1">
    <source>
        <dbReference type="ARBA" id="ARBA00004496"/>
    </source>
</evidence>
<evidence type="ECO:0000313" key="8">
    <source>
        <dbReference type="Proteomes" id="UP000317365"/>
    </source>
</evidence>
<dbReference type="GO" id="GO:0032259">
    <property type="term" value="P:methylation"/>
    <property type="evidence" value="ECO:0007669"/>
    <property type="project" value="UniProtKB-KW"/>
</dbReference>
<evidence type="ECO:0000256" key="4">
    <source>
        <dbReference type="ARBA" id="ARBA00022490"/>
    </source>
</evidence>
<evidence type="ECO:0000256" key="2">
    <source>
        <dbReference type="ARBA" id="ARBA00011914"/>
    </source>
</evidence>
<comment type="subcellular location">
    <subcellularLocation>
        <location evidence="1">Cytoplasm</location>
    </subcellularLocation>
</comment>
<dbReference type="InterPro" id="IPR029063">
    <property type="entry name" value="SAM-dependent_MTases_sf"/>
</dbReference>
<dbReference type="InterPro" id="IPR025800">
    <property type="entry name" value="CaM-Lys-N-MeTrfase"/>
</dbReference>
<dbReference type="GO" id="GO:0018025">
    <property type="term" value="F:calmodulin-lysine N-methyltransferase activity"/>
    <property type="evidence" value="ECO:0007669"/>
    <property type="project" value="UniProtKB-EC"/>
</dbReference>
<dbReference type="EMBL" id="CP036282">
    <property type="protein sequence ID" value="QDL53715.1"/>
    <property type="molecule type" value="Genomic_DNA"/>
</dbReference>
<dbReference type="Gene3D" id="3.40.50.150">
    <property type="entry name" value="Vaccinia Virus protein VP39"/>
    <property type="match status" value="1"/>
</dbReference>